<feature type="region of interest" description="Disordered" evidence="1">
    <location>
        <begin position="31"/>
        <end position="539"/>
    </location>
</feature>
<feature type="compositionally biased region" description="Polar residues" evidence="1">
    <location>
        <begin position="240"/>
        <end position="250"/>
    </location>
</feature>
<dbReference type="EMBL" id="MIKG01000009">
    <property type="protein sequence ID" value="RAO69078.1"/>
    <property type="molecule type" value="Genomic_DNA"/>
</dbReference>
<feature type="domain" description="Inner kinetochore subunit AME1" evidence="2">
    <location>
        <begin position="503"/>
        <end position="741"/>
    </location>
</feature>
<evidence type="ECO:0000256" key="1">
    <source>
        <dbReference type="SAM" id="MobiDB-lite"/>
    </source>
</evidence>
<feature type="compositionally biased region" description="Acidic residues" evidence="1">
    <location>
        <begin position="529"/>
        <end position="539"/>
    </location>
</feature>
<evidence type="ECO:0000313" key="4">
    <source>
        <dbReference type="Proteomes" id="UP000249363"/>
    </source>
</evidence>
<feature type="compositionally biased region" description="Basic and acidic residues" evidence="1">
    <location>
        <begin position="400"/>
        <end position="429"/>
    </location>
</feature>
<feature type="compositionally biased region" description="Acidic residues" evidence="1">
    <location>
        <begin position="366"/>
        <end position="376"/>
    </location>
</feature>
<feature type="compositionally biased region" description="Polar residues" evidence="1">
    <location>
        <begin position="516"/>
        <end position="526"/>
    </location>
</feature>
<organism evidence="3 4">
    <name type="scientific">Talaromyces amestolkiae</name>
    <dbReference type="NCBI Taxonomy" id="1196081"/>
    <lineage>
        <taxon>Eukaryota</taxon>
        <taxon>Fungi</taxon>
        <taxon>Dikarya</taxon>
        <taxon>Ascomycota</taxon>
        <taxon>Pezizomycotina</taxon>
        <taxon>Eurotiomycetes</taxon>
        <taxon>Eurotiomycetidae</taxon>
        <taxon>Eurotiales</taxon>
        <taxon>Trichocomaceae</taxon>
        <taxon>Talaromyces</taxon>
        <taxon>Talaromyces sect. Talaromyces</taxon>
    </lineage>
</organism>
<feature type="compositionally biased region" description="Polar residues" evidence="1">
    <location>
        <begin position="81"/>
        <end position="92"/>
    </location>
</feature>
<gene>
    <name evidence="3" type="ORF">BHQ10_005090</name>
</gene>
<accession>A0A364KZW0</accession>
<feature type="compositionally biased region" description="Basic and acidic residues" evidence="1">
    <location>
        <begin position="113"/>
        <end position="128"/>
    </location>
</feature>
<dbReference type="Proteomes" id="UP000249363">
    <property type="component" value="Unassembled WGS sequence"/>
</dbReference>
<dbReference type="Pfam" id="PF20994">
    <property type="entry name" value="CENPU"/>
    <property type="match status" value="1"/>
</dbReference>
<dbReference type="InterPro" id="IPR048743">
    <property type="entry name" value="AME1"/>
</dbReference>
<evidence type="ECO:0000259" key="2">
    <source>
        <dbReference type="Pfam" id="PF20994"/>
    </source>
</evidence>
<feature type="compositionally biased region" description="Low complexity" evidence="1">
    <location>
        <begin position="478"/>
        <end position="487"/>
    </location>
</feature>
<feature type="compositionally biased region" description="Basic and acidic residues" evidence="1">
    <location>
        <begin position="491"/>
        <end position="505"/>
    </location>
</feature>
<feature type="compositionally biased region" description="Acidic residues" evidence="1">
    <location>
        <begin position="156"/>
        <end position="165"/>
    </location>
</feature>
<sequence length="749" mass="83284">MASNRQERLQMRQRGAGTRKIQAVDFGFSFGSPTGGVPALSISQQLESVPENTNAAESVVDTALPNATAPGTEQPTRETPTRILRNSITPTESPRRSNRVSIERVSTPNNTTKEQEQGRSSTKNDDIIRPATEFEPIVNPSPVAIREDSTHNDEQNGVDESEELPDAPTIDVAGVADLPEKIVEQDAQPQAVAKASRRGRPKTARLQENGIASPEQTADQTRRLSSRQIQVNGSDPPDENASNQDGQQRVSRARSRRGLERQPMAETEPEADELEQANTVTESSSSKRGRRRKELERPETAGTEPEPAQKDSVPESSSTKRGRRRQGPEHPQLEQEQQDEEQDNEPTQKAPRGRRKRGRPSTAEVVEAEEVQEEEATVQTRDKRKGKNREVEPDESPSVDETHERAGKTQKSKDQARRKEPPEFGESSRRRGRPSLGKGQEPQPEAAATETTETRAEASTEPDQPAKRRRGRPSAAATEDTTTSGQRTTRRREQDDGQEPRRREGTVAITVHRLANTHTLDSTHATSDPSDDEQDSSDELEAVGKEFPSRNGVNAADVLSQICKEILDKHLTTLDNNIANDASNQAKRSEYARQRKTIEAYGTQLEGRLFELSELLDSNFSLGVQLKKARREAAEMRNRLLEVRQQRHDITLRMDAVRRKHGEEENAKMSRNAINNTLHNLDLTLDRNRNRVDDEDGVYEGSGVAGLEFLLRSVSENVSSAADGSYGGLLSQVKAFNAQLEMTARKLER</sequence>
<dbReference type="AlphaFoldDB" id="A0A364KZW0"/>
<dbReference type="STRING" id="1196081.A0A364KZW0"/>
<comment type="caution">
    <text evidence="3">The sequence shown here is derived from an EMBL/GenBank/DDBJ whole genome shotgun (WGS) entry which is preliminary data.</text>
</comment>
<dbReference type="GeneID" id="63794306"/>
<proteinExistence type="predicted"/>
<feature type="compositionally biased region" description="Polar residues" evidence="1">
    <location>
        <begin position="41"/>
        <end position="56"/>
    </location>
</feature>
<reference evidence="3 4" key="1">
    <citation type="journal article" date="2017" name="Biotechnol. Biofuels">
        <title>Differential beta-glucosidase expression as a function of carbon source availability in Talaromyces amestolkiae: a genomic and proteomic approach.</title>
        <authorList>
            <person name="de Eugenio L.I."/>
            <person name="Mendez-Liter J.A."/>
            <person name="Nieto-Dominguez M."/>
            <person name="Alonso L."/>
            <person name="Gil-Munoz J."/>
            <person name="Barriuso J."/>
            <person name="Prieto A."/>
            <person name="Martinez M.J."/>
        </authorList>
    </citation>
    <scope>NUCLEOTIDE SEQUENCE [LARGE SCALE GENOMIC DNA]</scope>
    <source>
        <strain evidence="3 4">CIB</strain>
    </source>
</reference>
<feature type="compositionally biased region" description="Basic and acidic residues" evidence="1">
    <location>
        <begin position="145"/>
        <end position="154"/>
    </location>
</feature>
<protein>
    <recommendedName>
        <fullName evidence="2">Inner kinetochore subunit AME1 domain-containing protein</fullName>
    </recommendedName>
</protein>
<dbReference type="RefSeq" id="XP_040733594.1">
    <property type="nucleotide sequence ID" value="XM_040877528.1"/>
</dbReference>
<dbReference type="OrthoDB" id="5377952at2759"/>
<evidence type="ECO:0000313" key="3">
    <source>
        <dbReference type="EMBL" id="RAO69078.1"/>
    </source>
</evidence>
<name>A0A364KZW0_TALAM</name>
<keyword evidence="4" id="KW-1185">Reference proteome</keyword>